<evidence type="ECO:0008006" key="10">
    <source>
        <dbReference type="Google" id="ProtNLM"/>
    </source>
</evidence>
<dbReference type="FunCoup" id="G3AU45">
    <property type="interactions" value="67"/>
</dbReference>
<evidence type="ECO:0000256" key="5">
    <source>
        <dbReference type="ARBA" id="ARBA00023242"/>
    </source>
</evidence>
<sequence length="348" mass="40920">MEAGVITKEVEDLRHDITSLSADVSSLQKTHNEILQEIKQLEEEEERETNKNTNQTVIEDSTTDIPEIMKHSHFDPSISVYFKETAEKETEKEDNDDDDDDEKDTEFIAEPTHTKSIQEELELKENILYENIFRMVGITAFPINQYVFNADDELMGIRFDRYASSTNTFQPPHYVILRQINIYSEKEQELTIERKTWSVYKHTLPNYVPLSDYQKLLDESKESIIQFTRHVRDFLTKIQYKHDKLDQLLQLRRKQFDLPNDSPIISNIERDLSCERIQITFKSKNKLFLELLLSTDTIEVCTFKSSISSSHKQQLRFCESILRDCNISDIIKKTRSVIQTLVSHNLIE</sequence>
<name>G3AU45_SPAPN</name>
<dbReference type="HOGENOM" id="CLU_067142_0_0_1"/>
<feature type="region of interest" description="Disordered" evidence="7">
    <location>
        <begin position="86"/>
        <end position="114"/>
    </location>
</feature>
<dbReference type="GeneID" id="18871689"/>
<evidence type="ECO:0000256" key="2">
    <source>
        <dbReference type="ARBA" id="ARBA00004584"/>
    </source>
</evidence>
<dbReference type="OMA" id="TAFPINQ"/>
<evidence type="ECO:0000256" key="1">
    <source>
        <dbReference type="ARBA" id="ARBA00004123"/>
    </source>
</evidence>
<keyword evidence="4" id="KW-0158">Chromosome</keyword>
<dbReference type="Proteomes" id="UP000000709">
    <property type="component" value="Unassembled WGS sequence"/>
</dbReference>
<dbReference type="EMBL" id="GL996505">
    <property type="protein sequence ID" value="EGW30421.1"/>
    <property type="molecule type" value="Genomic_DNA"/>
</dbReference>
<proteinExistence type="inferred from homology"/>
<dbReference type="KEGG" id="spaa:SPAPADRAFT_52507"/>
<keyword evidence="5" id="KW-0539">Nucleus</keyword>
<dbReference type="InterPro" id="IPR018464">
    <property type="entry name" value="CENP-O"/>
</dbReference>
<dbReference type="eggNOG" id="ENOG502RXWX">
    <property type="taxonomic scope" value="Eukaryota"/>
</dbReference>
<keyword evidence="6" id="KW-0137">Centromere</keyword>
<dbReference type="AlphaFoldDB" id="G3AU45"/>
<dbReference type="STRING" id="619300.G3AU45"/>
<evidence type="ECO:0000256" key="6">
    <source>
        <dbReference type="ARBA" id="ARBA00023328"/>
    </source>
</evidence>
<comment type="similarity">
    <text evidence="3">Belongs to the CENP-O/MCM21 family.</text>
</comment>
<gene>
    <name evidence="8" type="ORF">SPAPADRAFT_52507</name>
</gene>
<dbReference type="OrthoDB" id="10050372at2759"/>
<reference evidence="8 9" key="1">
    <citation type="journal article" date="2011" name="Proc. Natl. Acad. Sci. U.S.A.">
        <title>Comparative genomics of xylose-fermenting fungi for enhanced biofuel production.</title>
        <authorList>
            <person name="Wohlbach D.J."/>
            <person name="Kuo A."/>
            <person name="Sato T.K."/>
            <person name="Potts K.M."/>
            <person name="Salamov A.A."/>
            <person name="LaButti K.M."/>
            <person name="Sun H."/>
            <person name="Clum A."/>
            <person name="Pangilinan J.L."/>
            <person name="Lindquist E.A."/>
            <person name="Lucas S."/>
            <person name="Lapidus A."/>
            <person name="Jin M."/>
            <person name="Gunawan C."/>
            <person name="Balan V."/>
            <person name="Dale B.E."/>
            <person name="Jeffries T.W."/>
            <person name="Zinkel R."/>
            <person name="Barry K.W."/>
            <person name="Grigoriev I.V."/>
            <person name="Gasch A.P."/>
        </authorList>
    </citation>
    <scope>NUCLEOTIDE SEQUENCE [LARGE SCALE GENOMIC DNA]</scope>
    <source>
        <strain evidence="9">NRRL Y-27907 / 11-Y1</strain>
    </source>
</reference>
<organism evidence="9">
    <name type="scientific">Spathaspora passalidarum (strain NRRL Y-27907 / 11-Y1)</name>
    <dbReference type="NCBI Taxonomy" id="619300"/>
    <lineage>
        <taxon>Eukaryota</taxon>
        <taxon>Fungi</taxon>
        <taxon>Dikarya</taxon>
        <taxon>Ascomycota</taxon>
        <taxon>Saccharomycotina</taxon>
        <taxon>Pichiomycetes</taxon>
        <taxon>Debaryomycetaceae</taxon>
        <taxon>Spathaspora</taxon>
    </lineage>
</organism>
<dbReference type="RefSeq" id="XP_007377392.1">
    <property type="nucleotide sequence ID" value="XM_007377330.1"/>
</dbReference>
<feature type="compositionally biased region" description="Acidic residues" evidence="7">
    <location>
        <begin position="92"/>
        <end position="104"/>
    </location>
</feature>
<evidence type="ECO:0000313" key="9">
    <source>
        <dbReference type="Proteomes" id="UP000000709"/>
    </source>
</evidence>
<dbReference type="GO" id="GO:0000776">
    <property type="term" value="C:kinetochore"/>
    <property type="evidence" value="ECO:0007669"/>
    <property type="project" value="InterPro"/>
</dbReference>
<evidence type="ECO:0000256" key="4">
    <source>
        <dbReference type="ARBA" id="ARBA00022454"/>
    </source>
</evidence>
<evidence type="ECO:0000256" key="3">
    <source>
        <dbReference type="ARBA" id="ARBA00007321"/>
    </source>
</evidence>
<keyword evidence="9" id="KW-1185">Reference proteome</keyword>
<accession>G3AU45</accession>
<comment type="subcellular location">
    <subcellularLocation>
        <location evidence="2">Chromosome</location>
        <location evidence="2">Centromere</location>
    </subcellularLocation>
    <subcellularLocation>
        <location evidence="1">Nucleus</location>
    </subcellularLocation>
</comment>
<evidence type="ECO:0000313" key="8">
    <source>
        <dbReference type="EMBL" id="EGW30421.1"/>
    </source>
</evidence>
<dbReference type="Pfam" id="PF09496">
    <property type="entry name" value="CENP-O"/>
    <property type="match status" value="1"/>
</dbReference>
<evidence type="ECO:0000256" key="7">
    <source>
        <dbReference type="SAM" id="MobiDB-lite"/>
    </source>
</evidence>
<dbReference type="GO" id="GO:0005634">
    <property type="term" value="C:nucleus"/>
    <property type="evidence" value="ECO:0007669"/>
    <property type="project" value="UniProtKB-SubCell"/>
</dbReference>
<protein>
    <recommendedName>
        <fullName evidence="10">Central kinetochore subunit MCM21</fullName>
    </recommendedName>
</protein>
<dbReference type="InParanoid" id="G3AU45"/>
<feature type="region of interest" description="Disordered" evidence="7">
    <location>
        <begin position="41"/>
        <end position="61"/>
    </location>
</feature>